<accession>A0ABR8JWR0</accession>
<comment type="caution">
    <text evidence="1">The sequence shown here is derived from an EMBL/GenBank/DDBJ whole genome shotgun (WGS) entry which is preliminary data.</text>
</comment>
<dbReference type="RefSeq" id="WP_190925664.1">
    <property type="nucleotide sequence ID" value="NZ_JACXAC010000004.1"/>
</dbReference>
<evidence type="ECO:0008006" key="3">
    <source>
        <dbReference type="Google" id="ProtNLM"/>
    </source>
</evidence>
<keyword evidence="2" id="KW-1185">Reference proteome</keyword>
<evidence type="ECO:0000313" key="1">
    <source>
        <dbReference type="EMBL" id="MBD2723241.1"/>
    </source>
</evidence>
<organism evidence="1 2">
    <name type="scientific">Hymenobacter armeniacus</name>
    <dbReference type="NCBI Taxonomy" id="2771358"/>
    <lineage>
        <taxon>Bacteria</taxon>
        <taxon>Pseudomonadati</taxon>
        <taxon>Bacteroidota</taxon>
        <taxon>Cytophagia</taxon>
        <taxon>Cytophagales</taxon>
        <taxon>Hymenobacteraceae</taxon>
        <taxon>Hymenobacter</taxon>
    </lineage>
</organism>
<reference evidence="1 2" key="1">
    <citation type="submission" date="2020-09" db="EMBL/GenBank/DDBJ databases">
        <authorList>
            <person name="Kim M.K."/>
        </authorList>
    </citation>
    <scope>NUCLEOTIDE SEQUENCE [LARGE SCALE GENOMIC DNA]</scope>
    <source>
        <strain evidence="1 2">BT189</strain>
    </source>
</reference>
<protein>
    <recommendedName>
        <fullName evidence="3">DUF3841 domain-containing protein</fullName>
    </recommendedName>
</protein>
<proteinExistence type="predicted"/>
<gene>
    <name evidence="1" type="ORF">IC234_14015</name>
</gene>
<sequence length="188" mass="22218">MDKKRIRGLKRHLRNHQQWAAIQEPFNEERIRKMHYDYAHLGLSPWRVNGKPPVAIRKLWVSRLVADYKEWHKQMATRYDEFYLAVWIFDPTFGESEVVVAIEEKMDGYVERHGDILDLPLPPEYQSLPGIHDLQWTAHEYLMPYWPDDFAEMGKWVARKPHWTAEDSNGDSLVVVQLGVVWVGQIAP</sequence>
<evidence type="ECO:0000313" key="2">
    <source>
        <dbReference type="Proteomes" id="UP000606003"/>
    </source>
</evidence>
<dbReference type="EMBL" id="JACXAC010000004">
    <property type="protein sequence ID" value="MBD2723241.1"/>
    <property type="molecule type" value="Genomic_DNA"/>
</dbReference>
<dbReference type="Proteomes" id="UP000606003">
    <property type="component" value="Unassembled WGS sequence"/>
</dbReference>
<name>A0ABR8JWR0_9BACT</name>